<dbReference type="EMBL" id="DWWU01000045">
    <property type="protein sequence ID" value="HJC16332.1"/>
    <property type="molecule type" value="Genomic_DNA"/>
</dbReference>
<dbReference type="InterPro" id="IPR050559">
    <property type="entry name" value="P-Pant_transferase_sf"/>
</dbReference>
<dbReference type="InterPro" id="IPR008278">
    <property type="entry name" value="4-PPantetheinyl_Trfase_dom"/>
</dbReference>
<dbReference type="SUPFAM" id="SSF56214">
    <property type="entry name" value="4'-phosphopantetheinyl transferase"/>
    <property type="match status" value="2"/>
</dbReference>
<feature type="domain" description="4'-phosphopantetheinyl transferase" evidence="3">
    <location>
        <begin position="94"/>
        <end position="158"/>
    </location>
</feature>
<dbReference type="InterPro" id="IPR037143">
    <property type="entry name" value="4-PPantetheinyl_Trfase_dom_sf"/>
</dbReference>
<dbReference type="GO" id="GO:0000287">
    <property type="term" value="F:magnesium ion binding"/>
    <property type="evidence" value="ECO:0007669"/>
    <property type="project" value="InterPro"/>
</dbReference>
<evidence type="ECO:0000313" key="5">
    <source>
        <dbReference type="Proteomes" id="UP000823849"/>
    </source>
</evidence>
<comment type="similarity">
    <text evidence="1">Belongs to the P-Pant transferase superfamily. Gsp/Sfp/HetI/AcpT family.</text>
</comment>
<evidence type="ECO:0000259" key="3">
    <source>
        <dbReference type="Pfam" id="PF01648"/>
    </source>
</evidence>
<sequence length="207" mass="23848">MIKILLSRIELKSGETMLSKKEQAQRLSDEGKELLALGVSRWFDVRWESEEEKRRELETERNQWGKPSLIRHPQIHFNISHSGALAACGFSDRPLGLDIQQCTDADYFRIANRYYSRSDQELLKRTETENLPDLFFRIWTKEESYAKWLGTALGQTIGKENKTGVCHCFVPLPGYQAAVWTDKPEEPEICFRDSATVHPRRSAAESG</sequence>
<proteinExistence type="inferred from homology"/>
<comment type="caution">
    <text evidence="4">The sequence shown here is derived from an EMBL/GenBank/DDBJ whole genome shotgun (WGS) entry which is preliminary data.</text>
</comment>
<dbReference type="AlphaFoldDB" id="A0A9D2SP08"/>
<dbReference type="GO" id="GO:0005829">
    <property type="term" value="C:cytosol"/>
    <property type="evidence" value="ECO:0007669"/>
    <property type="project" value="TreeGrafter"/>
</dbReference>
<reference evidence="4" key="2">
    <citation type="submission" date="2021-04" db="EMBL/GenBank/DDBJ databases">
        <authorList>
            <person name="Gilroy R."/>
        </authorList>
    </citation>
    <scope>NUCLEOTIDE SEQUENCE</scope>
    <source>
        <strain evidence="4">CHK185-5351</strain>
    </source>
</reference>
<evidence type="ECO:0000256" key="2">
    <source>
        <dbReference type="ARBA" id="ARBA00022679"/>
    </source>
</evidence>
<gene>
    <name evidence="4" type="ORF">H9705_11050</name>
</gene>
<dbReference type="GO" id="GO:0019878">
    <property type="term" value="P:lysine biosynthetic process via aminoadipic acid"/>
    <property type="evidence" value="ECO:0007669"/>
    <property type="project" value="TreeGrafter"/>
</dbReference>
<dbReference type="PANTHER" id="PTHR12215:SF10">
    <property type="entry name" value="L-AMINOADIPATE-SEMIALDEHYDE DEHYDROGENASE-PHOSPHOPANTETHEINYL TRANSFERASE"/>
    <property type="match status" value="1"/>
</dbReference>
<protein>
    <submittedName>
        <fullName evidence="4">4'-phosphopantetheinyl transferase superfamily protein</fullName>
    </submittedName>
</protein>
<dbReference type="Proteomes" id="UP000823849">
    <property type="component" value="Unassembled WGS sequence"/>
</dbReference>
<reference evidence="4" key="1">
    <citation type="journal article" date="2021" name="PeerJ">
        <title>Extensive microbial diversity within the chicken gut microbiome revealed by metagenomics and culture.</title>
        <authorList>
            <person name="Gilroy R."/>
            <person name="Ravi A."/>
            <person name="Getino M."/>
            <person name="Pursley I."/>
            <person name="Horton D.L."/>
            <person name="Alikhan N.F."/>
            <person name="Baker D."/>
            <person name="Gharbi K."/>
            <person name="Hall N."/>
            <person name="Watson M."/>
            <person name="Adriaenssens E.M."/>
            <person name="Foster-Nyarko E."/>
            <person name="Jarju S."/>
            <person name="Secka A."/>
            <person name="Antonio M."/>
            <person name="Oren A."/>
            <person name="Chaudhuri R.R."/>
            <person name="La Ragione R."/>
            <person name="Hildebrand F."/>
            <person name="Pallen M.J."/>
        </authorList>
    </citation>
    <scope>NUCLEOTIDE SEQUENCE</scope>
    <source>
        <strain evidence="4">CHK185-5351</strain>
    </source>
</reference>
<keyword evidence="2 4" id="KW-0808">Transferase</keyword>
<evidence type="ECO:0000256" key="1">
    <source>
        <dbReference type="ARBA" id="ARBA00010990"/>
    </source>
</evidence>
<dbReference type="PANTHER" id="PTHR12215">
    <property type="entry name" value="PHOSPHOPANTETHEINE TRANSFERASE"/>
    <property type="match status" value="1"/>
</dbReference>
<dbReference type="Pfam" id="PF01648">
    <property type="entry name" value="ACPS"/>
    <property type="match status" value="1"/>
</dbReference>
<accession>A0A9D2SP08</accession>
<name>A0A9D2SP08_9FIRM</name>
<dbReference type="Gene3D" id="3.90.470.20">
    <property type="entry name" value="4'-phosphopantetheinyl transferase domain"/>
    <property type="match status" value="1"/>
</dbReference>
<dbReference type="GO" id="GO:0008897">
    <property type="term" value="F:holo-[acyl-carrier-protein] synthase activity"/>
    <property type="evidence" value="ECO:0007669"/>
    <property type="project" value="InterPro"/>
</dbReference>
<evidence type="ECO:0000313" key="4">
    <source>
        <dbReference type="EMBL" id="HJC16332.1"/>
    </source>
</evidence>
<organism evidence="4 5">
    <name type="scientific">Candidatus Fusicatenibacter intestinigallinarum</name>
    <dbReference type="NCBI Taxonomy" id="2838598"/>
    <lineage>
        <taxon>Bacteria</taxon>
        <taxon>Bacillati</taxon>
        <taxon>Bacillota</taxon>
        <taxon>Clostridia</taxon>
        <taxon>Lachnospirales</taxon>
        <taxon>Lachnospiraceae</taxon>
        <taxon>Fusicatenibacter</taxon>
    </lineage>
</organism>